<dbReference type="EMBL" id="CP073078">
    <property type="protein sequence ID" value="QUD89978.1"/>
    <property type="molecule type" value="Genomic_DNA"/>
</dbReference>
<evidence type="ECO:0000256" key="10">
    <source>
        <dbReference type="RuleBase" id="RU363043"/>
    </source>
</evidence>
<dbReference type="GO" id="GO:0035435">
    <property type="term" value="P:phosphate ion transmembrane transport"/>
    <property type="evidence" value="ECO:0007669"/>
    <property type="project" value="InterPro"/>
</dbReference>
<feature type="transmembrane region" description="Helical" evidence="10">
    <location>
        <begin position="261"/>
        <end position="282"/>
    </location>
</feature>
<evidence type="ECO:0000256" key="8">
    <source>
        <dbReference type="ARBA" id="ARBA00022989"/>
    </source>
</evidence>
<evidence type="ECO:0000256" key="5">
    <source>
        <dbReference type="ARBA" id="ARBA00022475"/>
    </source>
</evidence>
<dbReference type="AlphaFoldDB" id="A0A975G3N6"/>
<feature type="domain" description="ABC transmembrane type-1" evidence="11">
    <location>
        <begin position="68"/>
        <end position="278"/>
    </location>
</feature>
<feature type="transmembrane region" description="Helical" evidence="10">
    <location>
        <begin position="136"/>
        <end position="154"/>
    </location>
</feature>
<feature type="transmembrane region" description="Helical" evidence="10">
    <location>
        <begin position="12"/>
        <end position="39"/>
    </location>
</feature>
<dbReference type="InterPro" id="IPR035906">
    <property type="entry name" value="MetI-like_sf"/>
</dbReference>
<keyword evidence="5 10" id="KW-1003">Cell membrane</keyword>
<organism evidence="12 13">
    <name type="scientific">Phenylobacterium montanum</name>
    <dbReference type="NCBI Taxonomy" id="2823693"/>
    <lineage>
        <taxon>Bacteria</taxon>
        <taxon>Pseudomonadati</taxon>
        <taxon>Pseudomonadota</taxon>
        <taxon>Alphaproteobacteria</taxon>
        <taxon>Caulobacterales</taxon>
        <taxon>Caulobacteraceae</taxon>
        <taxon>Phenylobacterium</taxon>
    </lineage>
</organism>
<feature type="transmembrane region" description="Helical" evidence="10">
    <location>
        <begin position="105"/>
        <end position="130"/>
    </location>
</feature>
<keyword evidence="4" id="KW-0813">Transport</keyword>
<dbReference type="PANTHER" id="PTHR42922:SF1">
    <property type="entry name" value="PHOSPHATE TRANSPORT SYSTEM PERMEASE PROTEIN PSTA"/>
    <property type="match status" value="1"/>
</dbReference>
<dbReference type="Gene3D" id="1.10.3720.10">
    <property type="entry name" value="MetI-like"/>
    <property type="match status" value="1"/>
</dbReference>
<evidence type="ECO:0000256" key="9">
    <source>
        <dbReference type="ARBA" id="ARBA00023136"/>
    </source>
</evidence>
<dbReference type="PANTHER" id="PTHR42922">
    <property type="entry name" value="PHOSPHATE TRANSPORT SYSTEM PERMEASE PROTEIN PSTA"/>
    <property type="match status" value="1"/>
</dbReference>
<evidence type="ECO:0000256" key="6">
    <source>
        <dbReference type="ARBA" id="ARBA00022592"/>
    </source>
</evidence>
<dbReference type="NCBIfam" id="TIGR00974">
    <property type="entry name" value="3a0107s02c"/>
    <property type="match status" value="1"/>
</dbReference>
<dbReference type="InterPro" id="IPR051408">
    <property type="entry name" value="Phosphate_transprt_permease"/>
</dbReference>
<sequence>MTDFRRARRSAANIAFIGFCYVTTAIALTALALIFWTLFSKGFGGLNLDIFTKVTPAAGSVGGLSNAIVGSIVLCGLGMLIAIAVGVMAGTWLAEYGGATPYAQLVRFVNDILLSAPSVLIGLVIAGWLVAPFHGFSAFAGGVALGLIAVPIITRTTEDVLKLQPTALREAGVALGTPLWTTIRKILWKAAGSGILTGGLLAFARISGETAPLLFTSLGNTDYSLGLHKAWLGLNLPLASLPSAIFAMAETPADDLIRLAWTAALILALAVLGANVLARFITRERRPS</sequence>
<dbReference type="InterPro" id="IPR005672">
    <property type="entry name" value="Phosphate_PstA"/>
</dbReference>
<protein>
    <recommendedName>
        <fullName evidence="3 10">Phosphate transport system permease protein PstA</fullName>
    </recommendedName>
</protein>
<comment type="similarity">
    <text evidence="2 10">Belongs to the binding-protein-dependent transport system permease family. CysTW subfamily.</text>
</comment>
<comment type="subcellular location">
    <subcellularLocation>
        <location evidence="10">Cell inner membrane</location>
        <topology evidence="10">Multi-pass membrane protein</topology>
    </subcellularLocation>
    <subcellularLocation>
        <location evidence="1">Cell membrane</location>
        <topology evidence="1">Multi-pass membrane protein</topology>
    </subcellularLocation>
</comment>
<evidence type="ECO:0000259" key="11">
    <source>
        <dbReference type="PROSITE" id="PS50928"/>
    </source>
</evidence>
<reference evidence="12" key="1">
    <citation type="submission" date="2021-04" db="EMBL/GenBank/DDBJ databases">
        <title>The complete genome sequence of Caulobacter sp. S6.</title>
        <authorList>
            <person name="Tang Y."/>
            <person name="Ouyang W."/>
            <person name="Liu Q."/>
            <person name="Huang B."/>
            <person name="Guo Z."/>
            <person name="Lei P."/>
        </authorList>
    </citation>
    <scope>NUCLEOTIDE SEQUENCE</scope>
    <source>
        <strain evidence="12">S6</strain>
    </source>
</reference>
<dbReference type="InterPro" id="IPR000515">
    <property type="entry name" value="MetI-like"/>
</dbReference>
<evidence type="ECO:0000256" key="1">
    <source>
        <dbReference type="ARBA" id="ARBA00004651"/>
    </source>
</evidence>
<evidence type="ECO:0000313" key="13">
    <source>
        <dbReference type="Proteomes" id="UP000676409"/>
    </source>
</evidence>
<dbReference type="Pfam" id="PF00528">
    <property type="entry name" value="BPD_transp_1"/>
    <property type="match status" value="1"/>
</dbReference>
<keyword evidence="6" id="KW-0592">Phosphate transport</keyword>
<dbReference type="Proteomes" id="UP000676409">
    <property type="component" value="Chromosome"/>
</dbReference>
<dbReference type="RefSeq" id="WP_211940029.1">
    <property type="nucleotide sequence ID" value="NZ_CP073078.1"/>
</dbReference>
<dbReference type="GO" id="GO:0005886">
    <property type="term" value="C:plasma membrane"/>
    <property type="evidence" value="ECO:0007669"/>
    <property type="project" value="UniProtKB-SubCell"/>
</dbReference>
<evidence type="ECO:0000256" key="7">
    <source>
        <dbReference type="ARBA" id="ARBA00022692"/>
    </source>
</evidence>
<keyword evidence="8 10" id="KW-1133">Transmembrane helix</keyword>
<evidence type="ECO:0000256" key="3">
    <source>
        <dbReference type="ARBA" id="ARBA00016864"/>
    </source>
</evidence>
<comment type="caution">
    <text evidence="10">Lacks conserved residue(s) required for the propagation of feature annotation.</text>
</comment>
<accession>A0A975G3N6</accession>
<gene>
    <name evidence="12" type="primary">pstA</name>
    <name evidence="12" type="ORF">KCG34_08975</name>
</gene>
<dbReference type="CDD" id="cd06261">
    <property type="entry name" value="TM_PBP2"/>
    <property type="match status" value="1"/>
</dbReference>
<dbReference type="KEGG" id="caul:KCG34_08975"/>
<evidence type="ECO:0000256" key="4">
    <source>
        <dbReference type="ARBA" id="ARBA00022448"/>
    </source>
</evidence>
<feature type="transmembrane region" description="Helical" evidence="10">
    <location>
        <begin position="68"/>
        <end position="93"/>
    </location>
</feature>
<dbReference type="GO" id="GO:0005315">
    <property type="term" value="F:phosphate transmembrane transporter activity"/>
    <property type="evidence" value="ECO:0007669"/>
    <property type="project" value="InterPro"/>
</dbReference>
<dbReference type="SUPFAM" id="SSF161098">
    <property type="entry name" value="MetI-like"/>
    <property type="match status" value="1"/>
</dbReference>
<evidence type="ECO:0000313" key="12">
    <source>
        <dbReference type="EMBL" id="QUD89978.1"/>
    </source>
</evidence>
<keyword evidence="7 10" id="KW-0812">Transmembrane</keyword>
<dbReference type="PROSITE" id="PS50928">
    <property type="entry name" value="ABC_TM1"/>
    <property type="match status" value="1"/>
</dbReference>
<keyword evidence="13" id="KW-1185">Reference proteome</keyword>
<name>A0A975G3N6_9CAUL</name>
<proteinExistence type="inferred from homology"/>
<keyword evidence="9 10" id="KW-0472">Membrane</keyword>
<evidence type="ECO:0000256" key="2">
    <source>
        <dbReference type="ARBA" id="ARBA00007069"/>
    </source>
</evidence>